<accession>A0ABD2A0T7</accession>
<reference evidence="2 3" key="1">
    <citation type="journal article" date="2024" name="Ann. Entomol. Soc. Am.">
        <title>Genomic analyses of the southern and eastern yellowjacket wasps (Hymenoptera: Vespidae) reveal evolutionary signatures of social life.</title>
        <authorList>
            <person name="Catto M.A."/>
            <person name="Caine P.B."/>
            <person name="Orr S.E."/>
            <person name="Hunt B.G."/>
            <person name="Goodisman M.A.D."/>
        </authorList>
    </citation>
    <scope>NUCLEOTIDE SEQUENCE [LARGE SCALE GENOMIC DNA]</scope>
    <source>
        <strain evidence="2">233</strain>
        <tissue evidence="2">Head and thorax</tissue>
    </source>
</reference>
<comment type="caution">
    <text evidence="2">The sequence shown here is derived from an EMBL/GenBank/DDBJ whole genome shotgun (WGS) entry which is preliminary data.</text>
</comment>
<gene>
    <name evidence="2" type="ORF">V1478_016800</name>
</gene>
<evidence type="ECO:0000313" key="2">
    <source>
        <dbReference type="EMBL" id="KAL2714243.1"/>
    </source>
</evidence>
<feature type="region of interest" description="Disordered" evidence="1">
    <location>
        <begin position="131"/>
        <end position="150"/>
    </location>
</feature>
<organism evidence="2 3">
    <name type="scientific">Vespula squamosa</name>
    <name type="common">Southern yellow jacket</name>
    <name type="synonym">Wasp</name>
    <dbReference type="NCBI Taxonomy" id="30214"/>
    <lineage>
        <taxon>Eukaryota</taxon>
        <taxon>Metazoa</taxon>
        <taxon>Ecdysozoa</taxon>
        <taxon>Arthropoda</taxon>
        <taxon>Hexapoda</taxon>
        <taxon>Insecta</taxon>
        <taxon>Pterygota</taxon>
        <taxon>Neoptera</taxon>
        <taxon>Endopterygota</taxon>
        <taxon>Hymenoptera</taxon>
        <taxon>Apocrita</taxon>
        <taxon>Aculeata</taxon>
        <taxon>Vespoidea</taxon>
        <taxon>Vespidae</taxon>
        <taxon>Vespinae</taxon>
        <taxon>Vespula</taxon>
    </lineage>
</organism>
<proteinExistence type="predicted"/>
<protein>
    <recommendedName>
        <fullName evidence="4">LSM domain-containing protein</fullName>
    </recommendedName>
</protein>
<name>A0ABD2A0T7_VESSQ</name>
<feature type="compositionally biased region" description="Basic and acidic residues" evidence="1">
    <location>
        <begin position="131"/>
        <end position="140"/>
    </location>
</feature>
<sequence>MSSASIDDWYNLNIKILCKCFVQLIVNVKGSITKNECVAIENTIVTPYDKNLNIQLRRYVEATTYPGGRFQQRWFGSLLGARRGQTPLVGPAVYAGGGSSVYRATHHQTVLPFDRETGRLPREKWWGLAGKPERESRGEDSVLWDSGGGGGRSGEVAMVVVVVMVGGGDGDGGGSGGGTGFIRDAGRLKGIVTSLRIFDKHHRQGPSRRVHHASGVVLVMEEDYEEKEEGGED</sequence>
<evidence type="ECO:0008006" key="4">
    <source>
        <dbReference type="Google" id="ProtNLM"/>
    </source>
</evidence>
<dbReference type="AlphaFoldDB" id="A0ABD2A0T7"/>
<evidence type="ECO:0000313" key="3">
    <source>
        <dbReference type="Proteomes" id="UP001607302"/>
    </source>
</evidence>
<dbReference type="EMBL" id="JAUDFV010000157">
    <property type="protein sequence ID" value="KAL2714243.1"/>
    <property type="molecule type" value="Genomic_DNA"/>
</dbReference>
<keyword evidence="3" id="KW-1185">Reference proteome</keyword>
<evidence type="ECO:0000256" key="1">
    <source>
        <dbReference type="SAM" id="MobiDB-lite"/>
    </source>
</evidence>
<dbReference type="Proteomes" id="UP001607302">
    <property type="component" value="Unassembled WGS sequence"/>
</dbReference>